<feature type="region of interest" description="Disordered" evidence="1">
    <location>
        <begin position="75"/>
        <end position="138"/>
    </location>
</feature>
<dbReference type="AlphaFoldDB" id="A0A1J5P767"/>
<gene>
    <name evidence="2" type="ORF">GALL_551660</name>
</gene>
<evidence type="ECO:0000256" key="1">
    <source>
        <dbReference type="SAM" id="MobiDB-lite"/>
    </source>
</evidence>
<accession>A0A1J5P767</accession>
<organism evidence="2">
    <name type="scientific">mine drainage metagenome</name>
    <dbReference type="NCBI Taxonomy" id="410659"/>
    <lineage>
        <taxon>unclassified sequences</taxon>
        <taxon>metagenomes</taxon>
        <taxon>ecological metagenomes</taxon>
    </lineage>
</organism>
<feature type="compositionally biased region" description="Basic and acidic residues" evidence="1">
    <location>
        <begin position="13"/>
        <end position="23"/>
    </location>
</feature>
<feature type="compositionally biased region" description="Polar residues" evidence="1">
    <location>
        <begin position="98"/>
        <end position="125"/>
    </location>
</feature>
<proteinExistence type="predicted"/>
<evidence type="ECO:0000313" key="2">
    <source>
        <dbReference type="EMBL" id="OIQ63292.1"/>
    </source>
</evidence>
<dbReference type="EMBL" id="MLJW01009133">
    <property type="protein sequence ID" value="OIQ63292.1"/>
    <property type="molecule type" value="Genomic_DNA"/>
</dbReference>
<reference evidence="2" key="1">
    <citation type="submission" date="2016-10" db="EMBL/GenBank/DDBJ databases">
        <title>Sequence of Gallionella enrichment culture.</title>
        <authorList>
            <person name="Poehlein A."/>
            <person name="Muehling M."/>
            <person name="Daniel R."/>
        </authorList>
    </citation>
    <scope>NUCLEOTIDE SEQUENCE</scope>
</reference>
<comment type="caution">
    <text evidence="2">The sequence shown here is derived from an EMBL/GenBank/DDBJ whole genome shotgun (WGS) entry which is preliminary data.</text>
</comment>
<feature type="region of interest" description="Disordered" evidence="1">
    <location>
        <begin position="1"/>
        <end position="29"/>
    </location>
</feature>
<protein>
    <submittedName>
        <fullName evidence="2">Uncharacterized protein</fullName>
    </submittedName>
</protein>
<name>A0A1J5P767_9ZZZZ</name>
<sequence length="138" mass="15194">MVGVRAVAGLPGEARERQGRDEAGAGLRENAPHLVAALGQQARQLSRLVGRHAARDPEDDAHRRLLEAFMLLQAPAQTPRASAPQMSLWSWSWKRTGRPSSTTRRASQAGSRRPQTGLKRTSTRSQMRRSAHQARAQS</sequence>
<feature type="compositionally biased region" description="Polar residues" evidence="1">
    <location>
        <begin position="75"/>
        <end position="90"/>
    </location>
</feature>